<keyword evidence="1" id="KW-0732">Signal</keyword>
<dbReference type="EMBL" id="CP023004">
    <property type="protein sequence ID" value="AWI08334.1"/>
    <property type="molecule type" value="Genomic_DNA"/>
</dbReference>
<name>A0A2U8E0W1_9BACT</name>
<keyword evidence="3" id="KW-1185">Reference proteome</keyword>
<reference evidence="2 3" key="1">
    <citation type="journal article" date="2018" name="Syst. Appl. Microbiol.">
        <title>Ereboglobus luteus gen. nov. sp. nov. from cockroach guts, and new insights into the oxygen relationship of the genera Opitutus and Didymococcus (Verrucomicrobia: Opitutaceae).</title>
        <authorList>
            <person name="Tegtmeier D."/>
            <person name="Belitz A."/>
            <person name="Radek R."/>
            <person name="Heimerl T."/>
            <person name="Brune A."/>
        </authorList>
    </citation>
    <scope>NUCLEOTIDE SEQUENCE [LARGE SCALE GENOMIC DNA]</scope>
    <source>
        <strain evidence="2 3">Ho45</strain>
    </source>
</reference>
<organism evidence="2 3">
    <name type="scientific">Ereboglobus luteus</name>
    <dbReference type="NCBI Taxonomy" id="1796921"/>
    <lineage>
        <taxon>Bacteria</taxon>
        <taxon>Pseudomonadati</taxon>
        <taxon>Verrucomicrobiota</taxon>
        <taxon>Opitutia</taxon>
        <taxon>Opitutales</taxon>
        <taxon>Opitutaceae</taxon>
        <taxon>Ereboglobus</taxon>
    </lineage>
</organism>
<evidence type="ECO:0000313" key="3">
    <source>
        <dbReference type="Proteomes" id="UP000244896"/>
    </source>
</evidence>
<evidence type="ECO:0000256" key="1">
    <source>
        <dbReference type="ARBA" id="ARBA00022729"/>
    </source>
</evidence>
<dbReference type="SUPFAM" id="SSF51126">
    <property type="entry name" value="Pectin lyase-like"/>
    <property type="match status" value="1"/>
</dbReference>
<dbReference type="InterPro" id="IPR013425">
    <property type="entry name" value="Autotrns_rpt"/>
</dbReference>
<gene>
    <name evidence="2" type="ORF">CKA38_02835</name>
</gene>
<dbReference type="KEGG" id="elut:CKA38_02835"/>
<proteinExistence type="predicted"/>
<evidence type="ECO:0000313" key="2">
    <source>
        <dbReference type="EMBL" id="AWI08334.1"/>
    </source>
</evidence>
<accession>A0A2U8E0W1</accession>
<evidence type="ECO:0008006" key="4">
    <source>
        <dbReference type="Google" id="ProtNLM"/>
    </source>
</evidence>
<dbReference type="OrthoDB" id="173897at2"/>
<protein>
    <recommendedName>
        <fullName evidence="4">Autotransporter domain-containing protein</fullName>
    </recommendedName>
</protein>
<sequence length="1880" mass="190138">MEITGAKQINVGSNTSTVGERASVTFSATTNLVGTGALIKAGGSQMEILSGNNTFSGGLQVANGILYTTVGAGGLTIGQLDAGNNYLGSGTIGITGGSLRVDTRGKATTISGSNATIAIGDAFMAFENGGAVTLGTNSVVTASNANAHFDVSGDLVMDGGIFGDNGATLSKNITLRFDTTTNTDDESIVSLGTNGNALVKGLRNIDKEGSGQTTLASGLNFEISENVRLYGGILQLTADNQITRASGTANLLLSGGALGVAGTSQEFAELQLQGAGGSLLLGANGQITFGAAGTGANWNSNALLAIQNTSGDWLTDGTGAYIRFLTDPNFHTDQLAQISLTGYESGVQVTNTNSYYYMTAAADALKTIEWTGAGGNNLWGTGSNWLGGVSPDSIDISVSIKDIDQSLASGTITITDAQTLSRLNVNSAQSAVNLGGSGTLVFNRSGTYAGARIAHTGGSVLTIGNATRLDTSIELAANAPVNTSYIKWTGAVGGTGGITKTGDGTLLLYNANNNYTGGFTWQDSSVVQLGGASTANTGGNYFGTGTLVIGNGGNTNYYLETYNAALATGGATSANNTTRTIGSDFILQGNLYHQFQTDKGSKVANAYAGVVSNIIFSGNGVFGDASAAGSTYIIDNVGSGGSSGVRSPYVTTRFTGNITGYANIKQMGYGTIYYLGDNSGFLGNYVWSNGHIYGARDNFLGSGTIEISSTSRHNNYLYSHNGSNYVTVSLSNPFLFSGDGIILTGTFNFDLDSSGTNAKSQITSSSFNMGGSALVTFGKDHVIEGSGQFRFGSAGSYGFSGIARFLGENTFTGGIITEGRIQAGRDSVWNSGTLVSGAFGVGTIIVSQGGYIGAYSDNSATTSIRVGNEIRLNSSDLIVVNGGNATTLILETGSIALRNGKTDLAINIGTAAHALSIESLLYDNGNPGGFTKTGAGTLILSNTANQISGGIEAQAGVVRAVMHGSNVTIGGGALTPFGTGELLTKTTTNTGVAGAFEIAADDDATVTITGTDPFTLNDNGRLRITGANITTVLADGGRFYSSDTGEEGSLVADYIRSNNYALGIKISAPLLEINTGKTLTLLKANLLNSAGTISLTTSSTLALGTTYQSLNLLVNGDSTVDVSGGSSGNAYTLNIKDIVVNSGTLWFAGWDGNIDTGLGNTIIYTDIELGRYIEGVRLGDHAATSVISLTNNKGDAVLLPFEGIFYWSGTNGGLWEEGNWNLSNHTHAPNTEPNLKDGLVRFNTDYTMYNEGNVVITPVAAAETFHMVNALEFGGSTPATSGSIRISATSGAGLLFVSSDANAKGRITQAGVTDVYLDTPIRLASSVGGVPKTLTIEQNGTGDLFMRGQITGALAVVEVSGSAGSGMVVFSSTNSTFSGNFILNSGDVRIGADGTAAAGPLGMGSLTFRSGTLRGTDASGLIDAERTLVNTYNLDGGVSIAGTKKLTLSGNGNITSDSVVNMTEASGTLVLGAAGQTLSGTNNLVFEGEGKTVVVSELNLAEVTVSGSLTELDGVISGTTKIIKTGTGTLLLLAENTHSGGVVMQGGITGINNNSALGTGTAVLGSGSAPFTSGTLRFDANNLSLANNFTLASTGEVDTQAHSGTLAGVISGAGNITKAGTGALTLTNAANTHSGTMLVRTGTLALAANNAAGASTIHVDSAARVNLSYTGSLANTVSGAGVAEVTGTVLVTGGAANDDFSGTWAVNDTMRIAESNAAGAASNIALAGLLQTTGTANITLSNTLTGGGTVQFAGSGTHKLGANMGTAFTGQVDANQGAFTWDANASAVLANNATLRTTGGWTDIAAGAQTANTLAIAGGTLAFTGTATVATLTIDAPASVLMDQGKLTAPGILRQDEARSETLVAASNNTWGQTSPISAS</sequence>
<dbReference type="Pfam" id="PF12951">
    <property type="entry name" value="PATR"/>
    <property type="match status" value="5"/>
</dbReference>
<dbReference type="NCBIfam" id="TIGR02601">
    <property type="entry name" value="autotrns_rpt"/>
    <property type="match status" value="2"/>
</dbReference>
<dbReference type="InterPro" id="IPR011050">
    <property type="entry name" value="Pectin_lyase_fold/virulence"/>
</dbReference>
<dbReference type="Proteomes" id="UP000244896">
    <property type="component" value="Chromosome"/>
</dbReference>